<name>A0A814CJW8_9BILA</name>
<dbReference type="Proteomes" id="UP000681722">
    <property type="component" value="Unassembled WGS sequence"/>
</dbReference>
<evidence type="ECO:0000313" key="2">
    <source>
        <dbReference type="EMBL" id="CAF0941228.1"/>
    </source>
</evidence>
<dbReference type="EMBL" id="CAJNOQ010002140">
    <property type="protein sequence ID" value="CAF0941228.1"/>
    <property type="molecule type" value="Genomic_DNA"/>
</dbReference>
<accession>A0A814CJW8</accession>
<dbReference type="PANTHER" id="PTHR21520">
    <property type="entry name" value="GLUTAMATE-RICH PROTEIN 2"/>
    <property type="match status" value="1"/>
</dbReference>
<keyword evidence="4" id="KW-1185">Reference proteome</keyword>
<feature type="region of interest" description="Disordered" evidence="1">
    <location>
        <begin position="87"/>
        <end position="109"/>
    </location>
</feature>
<proteinExistence type="predicted"/>
<dbReference type="AlphaFoldDB" id="A0A814CJW8"/>
<dbReference type="Proteomes" id="UP000663829">
    <property type="component" value="Unassembled WGS sequence"/>
</dbReference>
<evidence type="ECO:0000256" key="1">
    <source>
        <dbReference type="SAM" id="MobiDB-lite"/>
    </source>
</evidence>
<dbReference type="EMBL" id="CAJOBC010002140">
    <property type="protein sequence ID" value="CAF3717699.1"/>
    <property type="molecule type" value="Genomic_DNA"/>
</dbReference>
<organism evidence="2 4">
    <name type="scientific">Didymodactylos carnosus</name>
    <dbReference type="NCBI Taxonomy" id="1234261"/>
    <lineage>
        <taxon>Eukaryota</taxon>
        <taxon>Metazoa</taxon>
        <taxon>Spiralia</taxon>
        <taxon>Gnathifera</taxon>
        <taxon>Rotifera</taxon>
        <taxon>Eurotatoria</taxon>
        <taxon>Bdelloidea</taxon>
        <taxon>Philodinida</taxon>
        <taxon>Philodinidae</taxon>
        <taxon>Didymodactylos</taxon>
    </lineage>
</organism>
<sequence length="109" mass="12776">MGFKRDLDFQWFGYENSDPHTSSDEEENDDSEPIRAPLQLMTEFVNSIMFRRWTVAKKLCHFVLMYEPDNKEAKQFQPLIDYMLKKEEEKGSSSSSSDDDDDTGTLNSY</sequence>
<evidence type="ECO:0000313" key="3">
    <source>
        <dbReference type="EMBL" id="CAF3717699.1"/>
    </source>
</evidence>
<dbReference type="OrthoDB" id="9950633at2759"/>
<gene>
    <name evidence="2" type="ORF">GPM918_LOCUS10721</name>
    <name evidence="3" type="ORF">SRO942_LOCUS10722</name>
</gene>
<comment type="caution">
    <text evidence="2">The sequence shown here is derived from an EMBL/GenBank/DDBJ whole genome shotgun (WGS) entry which is preliminary data.</text>
</comment>
<protein>
    <submittedName>
        <fullName evidence="2">Uncharacterized protein</fullName>
    </submittedName>
</protein>
<evidence type="ECO:0000313" key="4">
    <source>
        <dbReference type="Proteomes" id="UP000663829"/>
    </source>
</evidence>
<reference evidence="2" key="1">
    <citation type="submission" date="2021-02" db="EMBL/GenBank/DDBJ databases">
        <authorList>
            <person name="Nowell W R."/>
        </authorList>
    </citation>
    <scope>NUCLEOTIDE SEQUENCE</scope>
</reference>
<dbReference type="InterPro" id="IPR026703">
    <property type="entry name" value="ERICH2"/>
</dbReference>
<feature type="region of interest" description="Disordered" evidence="1">
    <location>
        <begin position="13"/>
        <end position="35"/>
    </location>
</feature>
<dbReference type="PANTHER" id="PTHR21520:SF2">
    <property type="entry name" value="GLUTAMATE-RICH PROTEIN 2"/>
    <property type="match status" value="1"/>
</dbReference>